<feature type="domain" description="DUF7787" evidence="2">
    <location>
        <begin position="11"/>
        <end position="67"/>
    </location>
</feature>
<proteinExistence type="predicted"/>
<dbReference type="OrthoDB" id="692230at2759"/>
<dbReference type="Proteomes" id="UP000663760">
    <property type="component" value="Chromosome 12"/>
</dbReference>
<feature type="region of interest" description="Disordered" evidence="1">
    <location>
        <begin position="138"/>
        <end position="168"/>
    </location>
</feature>
<protein>
    <recommendedName>
        <fullName evidence="2">DUF7787 domain-containing protein</fullName>
    </recommendedName>
</protein>
<dbReference type="PANTHER" id="PTHR35096">
    <property type="entry name" value="BNAA08G28570D PROTEIN"/>
    <property type="match status" value="1"/>
</dbReference>
<dbReference type="EMBL" id="LR746275">
    <property type="protein sequence ID" value="CAA7405896.1"/>
    <property type="molecule type" value="Genomic_DNA"/>
</dbReference>
<evidence type="ECO:0000256" key="1">
    <source>
        <dbReference type="SAM" id="MobiDB-lite"/>
    </source>
</evidence>
<dbReference type="InterPro" id="IPR056689">
    <property type="entry name" value="DUF7787"/>
</dbReference>
<keyword evidence="4" id="KW-1185">Reference proteome</keyword>
<organism evidence="3 4">
    <name type="scientific">Spirodela intermedia</name>
    <name type="common">Intermediate duckweed</name>
    <dbReference type="NCBI Taxonomy" id="51605"/>
    <lineage>
        <taxon>Eukaryota</taxon>
        <taxon>Viridiplantae</taxon>
        <taxon>Streptophyta</taxon>
        <taxon>Embryophyta</taxon>
        <taxon>Tracheophyta</taxon>
        <taxon>Spermatophyta</taxon>
        <taxon>Magnoliopsida</taxon>
        <taxon>Liliopsida</taxon>
        <taxon>Araceae</taxon>
        <taxon>Lemnoideae</taxon>
        <taxon>Spirodela</taxon>
    </lineage>
</organism>
<dbReference type="PANTHER" id="PTHR35096:SF8">
    <property type="entry name" value="OS03G0308600 PROTEIN"/>
    <property type="match status" value="1"/>
</dbReference>
<reference evidence="3" key="1">
    <citation type="submission" date="2020-02" db="EMBL/GenBank/DDBJ databases">
        <authorList>
            <person name="Scholz U."/>
            <person name="Mascher M."/>
            <person name="Fiebig A."/>
        </authorList>
    </citation>
    <scope>NUCLEOTIDE SEQUENCE</scope>
</reference>
<evidence type="ECO:0000313" key="3">
    <source>
        <dbReference type="EMBL" id="CAA7405896.1"/>
    </source>
</evidence>
<evidence type="ECO:0000313" key="4">
    <source>
        <dbReference type="Proteomes" id="UP000663760"/>
    </source>
</evidence>
<dbReference type="Pfam" id="PF25042">
    <property type="entry name" value="DUF7787"/>
    <property type="match status" value="1"/>
</dbReference>
<sequence>MVKRVSGSGKKKKKLCLEDYIHFCNNPDRHDFLREQLDEIIYLHGFARSTNTKVEMARAVAGIELMQAARSTVHECITPSNPLTVEEVRRDLEYIGWQECPLKSVKKVEPAKDALEDSMAVACSATANYSADSAVTAPFQAKKSRKRAPPSPPSAKKVRKRNSKEALPTLSLASTSFEV</sequence>
<dbReference type="AlphaFoldDB" id="A0A7I8L8F9"/>
<evidence type="ECO:0000259" key="2">
    <source>
        <dbReference type="Pfam" id="PF25042"/>
    </source>
</evidence>
<gene>
    <name evidence="3" type="ORF">SI8410_12016574</name>
</gene>
<accession>A0A7I8L8F9</accession>
<name>A0A7I8L8F9_SPIIN</name>